<organism evidence="4 5">
    <name type="scientific">Rotaria sordida</name>
    <dbReference type="NCBI Taxonomy" id="392033"/>
    <lineage>
        <taxon>Eukaryota</taxon>
        <taxon>Metazoa</taxon>
        <taxon>Spiralia</taxon>
        <taxon>Gnathifera</taxon>
        <taxon>Rotifera</taxon>
        <taxon>Eurotatoria</taxon>
        <taxon>Bdelloidea</taxon>
        <taxon>Philodinida</taxon>
        <taxon>Philodinidae</taxon>
        <taxon>Rotaria</taxon>
    </lineage>
</organism>
<evidence type="ECO:0000313" key="4">
    <source>
        <dbReference type="EMBL" id="CAF0753122.1"/>
    </source>
</evidence>
<reference evidence="4" key="1">
    <citation type="submission" date="2021-02" db="EMBL/GenBank/DDBJ databases">
        <authorList>
            <person name="Nowell W R."/>
        </authorList>
    </citation>
    <scope>NUCLEOTIDE SEQUENCE</scope>
</reference>
<keyword evidence="1" id="KW-0547">Nucleotide-binding</keyword>
<evidence type="ECO:0000256" key="2">
    <source>
        <dbReference type="ARBA" id="ARBA00022840"/>
    </source>
</evidence>
<evidence type="ECO:0000313" key="5">
    <source>
        <dbReference type="Proteomes" id="UP000663870"/>
    </source>
</evidence>
<comment type="caution">
    <text evidence="4">The sequence shown here is derived from an EMBL/GenBank/DDBJ whole genome shotgun (WGS) entry which is preliminary data.</text>
</comment>
<accession>A0A813PGI9</accession>
<feature type="domain" description="ClpA/ClpB AAA lid" evidence="3">
    <location>
        <begin position="40"/>
        <end position="118"/>
    </location>
</feature>
<dbReference type="Proteomes" id="UP000663870">
    <property type="component" value="Unassembled WGS sequence"/>
</dbReference>
<keyword evidence="5" id="KW-1185">Reference proteome</keyword>
<evidence type="ECO:0000256" key="1">
    <source>
        <dbReference type="ARBA" id="ARBA00022741"/>
    </source>
</evidence>
<evidence type="ECO:0000259" key="3">
    <source>
        <dbReference type="Pfam" id="PF17871"/>
    </source>
</evidence>
<name>A0A813PGI9_9BILA</name>
<sequence>MHFNVITRFNNCFKRKQTSSLSSPVIMLLLKLVRIKEATVADCVSILCDLKVNYESYFGVRILDSALIIAPQLSNRLIDEVCASIRVQLDNEPEIIDQLEHRKLKLDVEATALSKRKRLCFKTTFKAS</sequence>
<gene>
    <name evidence="4" type="ORF">JXQ802_LOCUS1795</name>
</gene>
<dbReference type="Gene3D" id="3.40.50.300">
    <property type="entry name" value="P-loop containing nucleotide triphosphate hydrolases"/>
    <property type="match status" value="1"/>
</dbReference>
<dbReference type="InterPro" id="IPR027417">
    <property type="entry name" value="P-loop_NTPase"/>
</dbReference>
<dbReference type="InterPro" id="IPR041546">
    <property type="entry name" value="ClpA/ClpB_AAA_lid"/>
</dbReference>
<dbReference type="AlphaFoldDB" id="A0A813PGI9"/>
<dbReference type="EMBL" id="CAJNOL010000021">
    <property type="protein sequence ID" value="CAF0753122.1"/>
    <property type="molecule type" value="Genomic_DNA"/>
</dbReference>
<dbReference type="Pfam" id="PF17871">
    <property type="entry name" value="AAA_lid_9"/>
    <property type="match status" value="1"/>
</dbReference>
<dbReference type="GO" id="GO:0005524">
    <property type="term" value="F:ATP binding"/>
    <property type="evidence" value="ECO:0007669"/>
    <property type="project" value="UniProtKB-KW"/>
</dbReference>
<keyword evidence="2" id="KW-0067">ATP-binding</keyword>
<protein>
    <recommendedName>
        <fullName evidence="3">ClpA/ClpB AAA lid domain-containing protein</fullName>
    </recommendedName>
</protein>
<proteinExistence type="predicted"/>